<proteinExistence type="predicted"/>
<reference evidence="1 2" key="1">
    <citation type="submission" date="2024-09" db="EMBL/GenBank/DDBJ databases">
        <authorList>
            <person name="Sun Q."/>
            <person name="Mori K."/>
        </authorList>
    </citation>
    <scope>NUCLEOTIDE SEQUENCE [LARGE SCALE GENOMIC DNA]</scope>
    <source>
        <strain evidence="1 2">TBRC 5777</strain>
    </source>
</reference>
<dbReference type="Proteomes" id="UP001589865">
    <property type="component" value="Unassembled WGS sequence"/>
</dbReference>
<keyword evidence="2" id="KW-1185">Reference proteome</keyword>
<accession>A0ABV6JUF6</accession>
<name>A0ABV6JUF6_9PROT</name>
<protein>
    <submittedName>
        <fullName evidence="1">Uncharacterized protein</fullName>
    </submittedName>
</protein>
<gene>
    <name evidence="1" type="ORF">ACFFGY_13855</name>
</gene>
<comment type="caution">
    <text evidence="1">The sequence shown here is derived from an EMBL/GenBank/DDBJ whole genome shotgun (WGS) entry which is preliminary data.</text>
</comment>
<dbReference type="RefSeq" id="WP_377045090.1">
    <property type="nucleotide sequence ID" value="NZ_JBHLUN010000009.1"/>
</dbReference>
<organism evidence="1 2">
    <name type="scientific">Roseomonas elaeocarpi</name>
    <dbReference type="NCBI Taxonomy" id="907779"/>
    <lineage>
        <taxon>Bacteria</taxon>
        <taxon>Pseudomonadati</taxon>
        <taxon>Pseudomonadota</taxon>
        <taxon>Alphaproteobacteria</taxon>
        <taxon>Acetobacterales</taxon>
        <taxon>Roseomonadaceae</taxon>
        <taxon>Roseomonas</taxon>
    </lineage>
</organism>
<dbReference type="EMBL" id="JBHLUN010000009">
    <property type="protein sequence ID" value="MFC0409338.1"/>
    <property type="molecule type" value="Genomic_DNA"/>
</dbReference>
<sequence length="152" mass="16802">MGRVLAEQLPGGLFQDGDDLPVAPDVAPAERWRRRRLGLLRLAEARAGGPGTLVLTYPLLPLEVAAVRRRLRRAGLRCLVVTLTTSLRRNLDPPGPRRLDAAERLRIRQMRSEGHARGTGWTGLSLPNLAARPAWTAARCRKLAGSQLPRPW</sequence>
<evidence type="ECO:0000313" key="2">
    <source>
        <dbReference type="Proteomes" id="UP001589865"/>
    </source>
</evidence>
<evidence type="ECO:0000313" key="1">
    <source>
        <dbReference type="EMBL" id="MFC0409338.1"/>
    </source>
</evidence>